<dbReference type="AlphaFoldDB" id="A0A432YCQ1"/>
<dbReference type="PROSITE" id="PS51257">
    <property type="entry name" value="PROKAR_LIPOPROTEIN"/>
    <property type="match status" value="1"/>
</dbReference>
<dbReference type="Proteomes" id="UP000288259">
    <property type="component" value="Unassembled WGS sequence"/>
</dbReference>
<gene>
    <name evidence="3" type="ORF">CWI71_09825</name>
</gene>
<dbReference type="EMBL" id="PIPY01000010">
    <property type="protein sequence ID" value="RUO58713.1"/>
    <property type="molecule type" value="Genomic_DNA"/>
</dbReference>
<evidence type="ECO:0000256" key="2">
    <source>
        <dbReference type="SAM" id="SignalP"/>
    </source>
</evidence>
<dbReference type="Pfam" id="PF11399">
    <property type="entry name" value="DUF3192"/>
    <property type="match status" value="1"/>
</dbReference>
<feature type="signal peptide" evidence="2">
    <location>
        <begin position="1"/>
        <end position="21"/>
    </location>
</feature>
<dbReference type="Gene3D" id="3.30.1450.10">
    <property type="match status" value="1"/>
</dbReference>
<feature type="chain" id="PRO_5019537649" description="DUF3192 domain-containing protein" evidence="2">
    <location>
        <begin position="22"/>
        <end position="130"/>
    </location>
</feature>
<proteinExistence type="predicted"/>
<sequence>MKTMKALATGAVLLTSVMTLQGCLIVADGYSDDGEYSASDYRKLEEKNRRMIAALDNQVTLDYVRNTMGTPEFADRVTVDGERYDVLYYRTQRVESDGNTTRDECTPLVFENGKLVGTGQLALKRIPQHD</sequence>
<evidence type="ECO:0000256" key="1">
    <source>
        <dbReference type="ARBA" id="ARBA00022729"/>
    </source>
</evidence>
<dbReference type="OrthoDB" id="6399368at2"/>
<keyword evidence="1 2" id="KW-0732">Signal</keyword>
<protein>
    <recommendedName>
        <fullName evidence="5">DUF3192 domain-containing protein</fullName>
    </recommendedName>
</protein>
<dbReference type="InterPro" id="IPR037873">
    <property type="entry name" value="BamE-like"/>
</dbReference>
<comment type="caution">
    <text evidence="3">The sequence shown here is derived from an EMBL/GenBank/DDBJ whole genome shotgun (WGS) entry which is preliminary data.</text>
</comment>
<evidence type="ECO:0000313" key="4">
    <source>
        <dbReference type="Proteomes" id="UP000288259"/>
    </source>
</evidence>
<organism evidence="3 4">
    <name type="scientific">Pseudidiomarina insulisalsae</name>
    <dbReference type="NCBI Taxonomy" id="575789"/>
    <lineage>
        <taxon>Bacteria</taxon>
        <taxon>Pseudomonadati</taxon>
        <taxon>Pseudomonadota</taxon>
        <taxon>Gammaproteobacteria</taxon>
        <taxon>Alteromonadales</taxon>
        <taxon>Idiomarinaceae</taxon>
        <taxon>Pseudidiomarina</taxon>
    </lineage>
</organism>
<evidence type="ECO:0008006" key="5">
    <source>
        <dbReference type="Google" id="ProtNLM"/>
    </source>
</evidence>
<dbReference type="InterPro" id="IPR021534">
    <property type="entry name" value="DUF3192"/>
</dbReference>
<name>A0A432YCQ1_9GAMM</name>
<accession>A0A432YCQ1</accession>
<dbReference type="RefSeq" id="WP_126755097.1">
    <property type="nucleotide sequence ID" value="NZ_PIPY01000010.1"/>
</dbReference>
<reference evidence="4" key="1">
    <citation type="journal article" date="2018" name="Front. Microbiol.">
        <title>Genome-Based Analysis Reveals the Taxonomy and Diversity of the Family Idiomarinaceae.</title>
        <authorList>
            <person name="Liu Y."/>
            <person name="Lai Q."/>
            <person name="Shao Z."/>
        </authorList>
    </citation>
    <scope>NUCLEOTIDE SEQUENCE [LARGE SCALE GENOMIC DNA]</scope>
    <source>
        <strain evidence="4">CVS-6</strain>
    </source>
</reference>
<keyword evidence="4" id="KW-1185">Reference proteome</keyword>
<evidence type="ECO:0000313" key="3">
    <source>
        <dbReference type="EMBL" id="RUO58713.1"/>
    </source>
</evidence>